<feature type="compositionally biased region" description="Polar residues" evidence="1">
    <location>
        <begin position="33"/>
        <end position="48"/>
    </location>
</feature>
<dbReference type="CDD" id="cd09917">
    <property type="entry name" value="F-box_SF"/>
    <property type="match status" value="1"/>
</dbReference>
<dbReference type="InterPro" id="IPR036047">
    <property type="entry name" value="F-box-like_dom_sf"/>
</dbReference>
<evidence type="ECO:0000313" key="4">
    <source>
        <dbReference type="Proteomes" id="UP000324241"/>
    </source>
</evidence>
<sequence length="432" mass="50039">MSSISQLLLNVKKARAVFNSAAFSRGRRKSDTARNNQQSSRHTAFPSSVSSTSVIQHVNLVPTSSSWDLLPVELQIKIFAHCGVTDLLAFKLVCRAFYQILTSQEHFITRQYLRQRRHGTLPSPIDSERTYTRHPEDDVVLLSDLFPPITSAKGGHLYTYRYIHSLRRRQKLCSKLCYYLADRVVDRFVRSEPGFMKSRFASRYERNDFVKRATATFWFYLTPLMYYTLYFLETYNLARREQTNTLLRDFEAGRLPVPIPPDVRKTMYRDLQVQIIRSPPFTDSATLISTHHCMQLLVTYLQHTVPPDEPGPSDDSWIGSLLTVSPFLRILEYFSAEIGDGRNQRNQRKEFMRNFHNDITSNEKDDMNSLVFESAPNVHVHGSTQDVWFDVVSEELVLRRAVPHRPEQIVVCDGLPVIFGCLRCRDFAGWRA</sequence>
<dbReference type="VEuPathDB" id="FungiDB:EYZ11_000282"/>
<dbReference type="SMART" id="SM00256">
    <property type="entry name" value="FBOX"/>
    <property type="match status" value="1"/>
</dbReference>
<dbReference type="Gene3D" id="1.20.1280.50">
    <property type="match status" value="1"/>
</dbReference>
<dbReference type="InterPro" id="IPR001810">
    <property type="entry name" value="F-box_dom"/>
</dbReference>
<comment type="caution">
    <text evidence="3">The sequence shown here is derived from an EMBL/GenBank/DDBJ whole genome shotgun (WGS) entry which is preliminary data.</text>
</comment>
<feature type="domain" description="F-box" evidence="2">
    <location>
        <begin position="64"/>
        <end position="110"/>
    </location>
</feature>
<evidence type="ECO:0000259" key="2">
    <source>
        <dbReference type="PROSITE" id="PS50181"/>
    </source>
</evidence>
<organism evidence="3 4">
    <name type="scientific">Aspergillus tanneri</name>
    <dbReference type="NCBI Taxonomy" id="1220188"/>
    <lineage>
        <taxon>Eukaryota</taxon>
        <taxon>Fungi</taxon>
        <taxon>Dikarya</taxon>
        <taxon>Ascomycota</taxon>
        <taxon>Pezizomycotina</taxon>
        <taxon>Eurotiomycetes</taxon>
        <taxon>Eurotiomycetidae</taxon>
        <taxon>Eurotiales</taxon>
        <taxon>Aspergillaceae</taxon>
        <taxon>Aspergillus</taxon>
        <taxon>Aspergillus subgen. Circumdati</taxon>
    </lineage>
</organism>
<dbReference type="GeneID" id="54330583"/>
<dbReference type="Pfam" id="PF00646">
    <property type="entry name" value="F-box"/>
    <property type="match status" value="1"/>
</dbReference>
<dbReference type="Proteomes" id="UP000324241">
    <property type="component" value="Unassembled WGS sequence"/>
</dbReference>
<dbReference type="PROSITE" id="PS50181">
    <property type="entry name" value="FBOX"/>
    <property type="match status" value="1"/>
</dbReference>
<dbReference type="SUPFAM" id="SSF81383">
    <property type="entry name" value="F-box domain"/>
    <property type="match status" value="1"/>
</dbReference>
<dbReference type="AlphaFoldDB" id="A0A5M9MMC8"/>
<proteinExistence type="predicted"/>
<dbReference type="RefSeq" id="XP_033425811.1">
    <property type="nucleotide sequence ID" value="XM_033572496.1"/>
</dbReference>
<evidence type="ECO:0000256" key="1">
    <source>
        <dbReference type="SAM" id="MobiDB-lite"/>
    </source>
</evidence>
<protein>
    <recommendedName>
        <fullName evidence="2">F-box domain-containing protein</fullName>
    </recommendedName>
</protein>
<accession>A0A5M9MMC8</accession>
<reference evidence="3 4" key="1">
    <citation type="submission" date="2019-08" db="EMBL/GenBank/DDBJ databases">
        <title>The genome sequence of a newly discovered highly antifungal drug resistant Aspergillus species, Aspergillus tanneri NIH 1004.</title>
        <authorList>
            <person name="Mounaud S."/>
            <person name="Singh I."/>
            <person name="Joardar V."/>
            <person name="Pakala S."/>
            <person name="Pakala S."/>
            <person name="Venepally P."/>
            <person name="Chung J.K."/>
            <person name="Losada L."/>
            <person name="Nierman W.C."/>
        </authorList>
    </citation>
    <scope>NUCLEOTIDE SEQUENCE [LARGE SCALE GENOMIC DNA]</scope>
    <source>
        <strain evidence="3 4">NIH1004</strain>
    </source>
</reference>
<feature type="region of interest" description="Disordered" evidence="1">
    <location>
        <begin position="27"/>
        <end position="48"/>
    </location>
</feature>
<dbReference type="EMBL" id="QUQM01000007">
    <property type="protein sequence ID" value="KAA8646450.1"/>
    <property type="molecule type" value="Genomic_DNA"/>
</dbReference>
<name>A0A5M9MMC8_9EURO</name>
<gene>
    <name evidence="3" type="ORF">ATNIH1004_007881</name>
</gene>
<evidence type="ECO:0000313" key="3">
    <source>
        <dbReference type="EMBL" id="KAA8646450.1"/>
    </source>
</evidence>
<dbReference type="OrthoDB" id="8864979at2759"/>